<sequence length="424" mass="44743">MASSAAASTISSSVRVAIIGGGVSGSASARRLAQLAPSARITLYEMGRGLGGRASTRKTRSVPHIYINHGAPYADVRSKLGRSLISSLGPSGTAPFSGVRGFLDSKTGTFAPGDGEKEGVDYVTGAKGEMSQIASAMISGIPSIDTKFKTMIRGLSRSPSGEWQLLDKSEEVIGSADWLIVAGSGVAHLRWSKTFGGEPPLIAAEKARPDPKLREALDAIASHEASPVLAVFFSCSGPTARKWLSLDFDVADVNGSSILSRIMIQGKQKDKNSSQSDGGGDEWCSVVLHSTEEFALQNSGVYGSSSSATRIGDAASDASRENSLISDMMVAMNEIPGMPEINTKLQDESYSSRYDYGPVIHRWGNAFPKGDALAEDLAFLPSSRIAFCGDYVDTSNPARFGSFESALLSGTWAGEQVSQFCQKD</sequence>
<accession>A0A448ZB95</accession>
<dbReference type="Proteomes" id="UP000291116">
    <property type="component" value="Unassembled WGS sequence"/>
</dbReference>
<dbReference type="InterPro" id="IPR036188">
    <property type="entry name" value="FAD/NAD-bd_sf"/>
</dbReference>
<name>A0A448ZB95_9STRA</name>
<protein>
    <recommendedName>
        <fullName evidence="3">Amine oxidase domain-containing protein</fullName>
    </recommendedName>
</protein>
<dbReference type="PANTHER" id="PTHR16128:SF5">
    <property type="entry name" value="FAD_NAD(P)-BINDING OXIDOREDUCTASE FAMILY PROTEIN"/>
    <property type="match status" value="1"/>
</dbReference>
<organism evidence="1 2">
    <name type="scientific">Pseudo-nitzschia multistriata</name>
    <dbReference type="NCBI Taxonomy" id="183589"/>
    <lineage>
        <taxon>Eukaryota</taxon>
        <taxon>Sar</taxon>
        <taxon>Stramenopiles</taxon>
        <taxon>Ochrophyta</taxon>
        <taxon>Bacillariophyta</taxon>
        <taxon>Bacillariophyceae</taxon>
        <taxon>Bacillariophycidae</taxon>
        <taxon>Bacillariales</taxon>
        <taxon>Bacillariaceae</taxon>
        <taxon>Pseudo-nitzschia</taxon>
    </lineage>
</organism>
<dbReference type="Gene3D" id="3.50.50.60">
    <property type="entry name" value="FAD/NAD(P)-binding domain"/>
    <property type="match status" value="1"/>
</dbReference>
<dbReference type="AlphaFoldDB" id="A0A448ZB95"/>
<dbReference type="Gene3D" id="3.90.660.10">
    <property type="match status" value="1"/>
</dbReference>
<evidence type="ECO:0008006" key="3">
    <source>
        <dbReference type="Google" id="ProtNLM"/>
    </source>
</evidence>
<evidence type="ECO:0000313" key="1">
    <source>
        <dbReference type="EMBL" id="VEU39268.1"/>
    </source>
</evidence>
<dbReference type="OrthoDB" id="2161133at2759"/>
<dbReference type="EMBL" id="CAACVS010000214">
    <property type="protein sequence ID" value="VEU39268.1"/>
    <property type="molecule type" value="Genomic_DNA"/>
</dbReference>
<keyword evidence="2" id="KW-1185">Reference proteome</keyword>
<reference evidence="1 2" key="1">
    <citation type="submission" date="2019-01" db="EMBL/GenBank/DDBJ databases">
        <authorList>
            <person name="Ferrante I. M."/>
        </authorList>
    </citation>
    <scope>NUCLEOTIDE SEQUENCE [LARGE SCALE GENOMIC DNA]</scope>
    <source>
        <strain evidence="1 2">B856</strain>
    </source>
</reference>
<proteinExistence type="predicted"/>
<dbReference type="PANTHER" id="PTHR16128">
    <property type="entry name" value="FAD/NAD(P)-BINDING OXIDOREDUCTASE FAMILY PROTEIN"/>
    <property type="match status" value="1"/>
</dbReference>
<evidence type="ECO:0000313" key="2">
    <source>
        <dbReference type="Proteomes" id="UP000291116"/>
    </source>
</evidence>
<dbReference type="SUPFAM" id="SSF51905">
    <property type="entry name" value="FAD/NAD(P)-binding domain"/>
    <property type="match status" value="1"/>
</dbReference>
<dbReference type="Pfam" id="PF13450">
    <property type="entry name" value="NAD_binding_8"/>
    <property type="match status" value="1"/>
</dbReference>
<gene>
    <name evidence="1" type="ORF">PSNMU_V1.4_AUG-EV-PASAV3_0061290</name>
</gene>